<reference evidence="2 3" key="1">
    <citation type="journal article" date="2015" name="Sci. Rep.">
        <title>Chromosome-level genome map provides insights into diverse defense mechanisms in the medicinal fungus Ganoderma sinense.</title>
        <authorList>
            <person name="Zhu Y."/>
            <person name="Xu J."/>
            <person name="Sun C."/>
            <person name="Zhou S."/>
            <person name="Xu H."/>
            <person name="Nelson D.R."/>
            <person name="Qian J."/>
            <person name="Song J."/>
            <person name="Luo H."/>
            <person name="Xiang L."/>
            <person name="Li Y."/>
            <person name="Xu Z."/>
            <person name="Ji A."/>
            <person name="Wang L."/>
            <person name="Lu S."/>
            <person name="Hayward A."/>
            <person name="Sun W."/>
            <person name="Li X."/>
            <person name="Schwartz D.C."/>
            <person name="Wang Y."/>
            <person name="Chen S."/>
        </authorList>
    </citation>
    <scope>NUCLEOTIDE SEQUENCE [LARGE SCALE GENOMIC DNA]</scope>
    <source>
        <strain evidence="2 3">ZZ0214-1</strain>
    </source>
</reference>
<evidence type="ECO:0000256" key="1">
    <source>
        <dbReference type="SAM" id="MobiDB-lite"/>
    </source>
</evidence>
<comment type="caution">
    <text evidence="2">The sequence shown here is derived from an EMBL/GenBank/DDBJ whole genome shotgun (WGS) entry which is preliminary data.</text>
</comment>
<evidence type="ECO:0000313" key="2">
    <source>
        <dbReference type="EMBL" id="PIL24735.1"/>
    </source>
</evidence>
<organism evidence="2 3">
    <name type="scientific">Ganoderma sinense ZZ0214-1</name>
    <dbReference type="NCBI Taxonomy" id="1077348"/>
    <lineage>
        <taxon>Eukaryota</taxon>
        <taxon>Fungi</taxon>
        <taxon>Dikarya</taxon>
        <taxon>Basidiomycota</taxon>
        <taxon>Agaricomycotina</taxon>
        <taxon>Agaricomycetes</taxon>
        <taxon>Polyporales</taxon>
        <taxon>Polyporaceae</taxon>
        <taxon>Ganoderma</taxon>
    </lineage>
</organism>
<gene>
    <name evidence="2" type="ORF">GSI_12621</name>
</gene>
<dbReference type="Proteomes" id="UP000230002">
    <property type="component" value="Unassembled WGS sequence"/>
</dbReference>
<accession>A0A2G8RT90</accession>
<feature type="compositionally biased region" description="Low complexity" evidence="1">
    <location>
        <begin position="48"/>
        <end position="62"/>
    </location>
</feature>
<evidence type="ECO:0000313" key="3">
    <source>
        <dbReference type="Proteomes" id="UP000230002"/>
    </source>
</evidence>
<keyword evidence="3" id="KW-1185">Reference proteome</keyword>
<protein>
    <submittedName>
        <fullName evidence="2">Uncharacterized protein</fullName>
    </submittedName>
</protein>
<feature type="region of interest" description="Disordered" evidence="1">
    <location>
        <begin position="1"/>
        <end position="88"/>
    </location>
</feature>
<feature type="compositionally biased region" description="Polar residues" evidence="1">
    <location>
        <begin position="20"/>
        <end position="39"/>
    </location>
</feature>
<dbReference type="EMBL" id="AYKW01000056">
    <property type="protein sequence ID" value="PIL24735.1"/>
    <property type="molecule type" value="Genomic_DNA"/>
</dbReference>
<feature type="compositionally biased region" description="Basic and acidic residues" evidence="1">
    <location>
        <begin position="73"/>
        <end position="85"/>
    </location>
</feature>
<name>A0A2G8RT90_9APHY</name>
<sequence length="168" mass="18209">MSAPNRTLFPCAPFKGDSVAASNDSTSQSTPIQENQTGYEQHDHDLSPLDTTLPSPPLMSTTGRELESPTTEANKDEGQEVKSETGSDIVMSPSWGVLLISPRHCGPIDDETDTEQLWSDATYGIRGHTYLADSPADPTAEASFSWEKFFAAIRDNTLPNLDLVGAHQ</sequence>
<dbReference type="AlphaFoldDB" id="A0A2G8RT90"/>
<proteinExistence type="predicted"/>